<dbReference type="AlphaFoldDB" id="A0A2K8T9Q4"/>
<reference evidence="1 2" key="1">
    <citation type="submission" date="2017-11" db="EMBL/GenBank/DDBJ databases">
        <title>Complete genome of a free-living desiccation-tolerant cyanobacterium and its photosynthetic adaptation to extreme terrestrial habitat.</title>
        <authorList>
            <person name="Shang J."/>
        </authorList>
    </citation>
    <scope>NUCLEOTIDE SEQUENCE [LARGE SCALE GENOMIC DNA]</scope>
    <source>
        <strain evidence="1 2">CCNUN1</strain>
        <plasmid evidence="2">pnfsy08</plasmid>
    </source>
</reference>
<evidence type="ECO:0000313" key="1">
    <source>
        <dbReference type="EMBL" id="AUB44424.1"/>
    </source>
</evidence>
<evidence type="ECO:0000313" key="2">
    <source>
        <dbReference type="Proteomes" id="UP000232003"/>
    </source>
</evidence>
<geneLocation type="plasmid" evidence="2">
    <name>pnfsy08</name>
</geneLocation>
<keyword evidence="1" id="KW-0614">Plasmid</keyword>
<name>A0A2K8T9Q4_9NOSO</name>
<organism evidence="1 2">
    <name type="scientific">Nostoc flagelliforme CCNUN1</name>
    <dbReference type="NCBI Taxonomy" id="2038116"/>
    <lineage>
        <taxon>Bacteria</taxon>
        <taxon>Bacillati</taxon>
        <taxon>Cyanobacteriota</taxon>
        <taxon>Cyanophyceae</taxon>
        <taxon>Nostocales</taxon>
        <taxon>Nostocaceae</taxon>
        <taxon>Nostoc</taxon>
    </lineage>
</organism>
<gene>
    <name evidence="1" type="ORF">COO91_10647</name>
</gene>
<dbReference type="KEGG" id="nfl:COO91_10647"/>
<sequence>MPKILLIRFSSAQKGGFPHERLHQARRGWAFYFLEVP</sequence>
<proteinExistence type="predicted"/>
<protein>
    <submittedName>
        <fullName evidence="1">Uncharacterized protein</fullName>
    </submittedName>
</protein>
<keyword evidence="2" id="KW-1185">Reference proteome</keyword>
<accession>A0A2K8T9Q4</accession>
<dbReference type="EMBL" id="CP024793">
    <property type="protein sequence ID" value="AUB44424.1"/>
    <property type="molecule type" value="Genomic_DNA"/>
</dbReference>
<dbReference type="Proteomes" id="UP000232003">
    <property type="component" value="Plasmid pNFSY08"/>
</dbReference>